<comment type="caution">
    <text evidence="2">The sequence shown here is derived from an EMBL/GenBank/DDBJ whole genome shotgun (WGS) entry which is preliminary data.</text>
</comment>
<dbReference type="Proteomes" id="UP001174909">
    <property type="component" value="Unassembled WGS sequence"/>
</dbReference>
<evidence type="ECO:0000313" key="3">
    <source>
        <dbReference type="Proteomes" id="UP001174909"/>
    </source>
</evidence>
<dbReference type="InterPro" id="IPR000157">
    <property type="entry name" value="TIR_dom"/>
</dbReference>
<gene>
    <name evidence="2" type="ORF">GBAR_LOCUS3472</name>
</gene>
<organism evidence="2 3">
    <name type="scientific">Geodia barretti</name>
    <name type="common">Barrett's horny sponge</name>
    <dbReference type="NCBI Taxonomy" id="519541"/>
    <lineage>
        <taxon>Eukaryota</taxon>
        <taxon>Metazoa</taxon>
        <taxon>Porifera</taxon>
        <taxon>Demospongiae</taxon>
        <taxon>Heteroscleromorpha</taxon>
        <taxon>Tetractinellida</taxon>
        <taxon>Astrophorina</taxon>
        <taxon>Geodiidae</taxon>
        <taxon>Geodia</taxon>
    </lineage>
</organism>
<dbReference type="PANTHER" id="PTHR47508">
    <property type="entry name" value="SAM DOMAIN-CONTAINING PROTEIN-RELATED"/>
    <property type="match status" value="1"/>
</dbReference>
<dbReference type="SMART" id="SM00255">
    <property type="entry name" value="TIR"/>
    <property type="match status" value="1"/>
</dbReference>
<dbReference type="AlphaFoldDB" id="A0AA35W8P7"/>
<sequence length="191" mass="21037">MATQAKEVFLSYGREPEVSVFVKRLQDDLETRGISVWLDIDDIPAGSDWHGAIGTGLQQSKALIAVITTKYLNSKFCTNELYAASSDQKDLFPVIMENIDFNASDRARGVKYAIGSINWTYFGSGYDYGTALERLVQGMKRSGLGGGATDVEDSPVTNLSKLLNSIKGIVKVKRLQYVYTPTAISCLLYSR</sequence>
<dbReference type="InterPro" id="IPR035897">
    <property type="entry name" value="Toll_tir_struct_dom_sf"/>
</dbReference>
<dbReference type="PROSITE" id="PS50104">
    <property type="entry name" value="TIR"/>
    <property type="match status" value="1"/>
</dbReference>
<feature type="domain" description="TIR" evidence="1">
    <location>
        <begin position="4"/>
        <end position="143"/>
    </location>
</feature>
<evidence type="ECO:0000313" key="2">
    <source>
        <dbReference type="EMBL" id="CAI8002709.1"/>
    </source>
</evidence>
<dbReference type="Pfam" id="PF13676">
    <property type="entry name" value="TIR_2"/>
    <property type="match status" value="1"/>
</dbReference>
<dbReference type="Gene3D" id="3.40.50.10140">
    <property type="entry name" value="Toll/interleukin-1 receptor homology (TIR) domain"/>
    <property type="match status" value="1"/>
</dbReference>
<dbReference type="SUPFAM" id="SSF52200">
    <property type="entry name" value="Toll/Interleukin receptor TIR domain"/>
    <property type="match status" value="1"/>
</dbReference>
<accession>A0AA35W8P7</accession>
<name>A0AA35W8P7_GEOBA</name>
<dbReference type="PANTHER" id="PTHR47508:SF1">
    <property type="entry name" value="NON-SPECIFIC SERINE_THREONINE PROTEIN KINASE"/>
    <property type="match status" value="1"/>
</dbReference>
<proteinExistence type="predicted"/>
<evidence type="ECO:0000259" key="1">
    <source>
        <dbReference type="PROSITE" id="PS50104"/>
    </source>
</evidence>
<reference evidence="2" key="1">
    <citation type="submission" date="2023-03" db="EMBL/GenBank/DDBJ databases">
        <authorList>
            <person name="Steffen K."/>
            <person name="Cardenas P."/>
        </authorList>
    </citation>
    <scope>NUCLEOTIDE SEQUENCE</scope>
</reference>
<keyword evidence="3" id="KW-1185">Reference proteome</keyword>
<dbReference type="GO" id="GO:0007165">
    <property type="term" value="P:signal transduction"/>
    <property type="evidence" value="ECO:0007669"/>
    <property type="project" value="InterPro"/>
</dbReference>
<dbReference type="EMBL" id="CASHTH010000495">
    <property type="protein sequence ID" value="CAI8002709.1"/>
    <property type="molecule type" value="Genomic_DNA"/>
</dbReference>
<protein>
    <recommendedName>
        <fullName evidence="1">TIR domain-containing protein</fullName>
    </recommendedName>
</protein>